<comment type="similarity">
    <text evidence="1">Belongs to the Hha/YmoA/Cnu family.</text>
</comment>
<dbReference type="Pfam" id="PF05321">
    <property type="entry name" value="HHA"/>
    <property type="match status" value="1"/>
</dbReference>
<sequence length="90" mass="10633">MISTRAVQSCESPPAGQSWHKGKMTKTDWLMRFRRCRSIDTLETVYEHLKYKGDSKEEFAINSAYEHRKAELTMGKLFDRVPPHVWKFVK</sequence>
<comment type="caution">
    <text evidence="3">The sequence shown here is derived from an EMBL/GenBank/DDBJ whole genome shotgun (WGS) entry which is preliminary data.</text>
</comment>
<proteinExistence type="inferred from homology"/>
<dbReference type="Proteomes" id="UP000433737">
    <property type="component" value="Unassembled WGS sequence"/>
</dbReference>
<dbReference type="SUPFAM" id="SSF68989">
    <property type="entry name" value="Hemolysin expression modulating protein HHA"/>
    <property type="match status" value="1"/>
</dbReference>
<reference evidence="3 4" key="1">
    <citation type="submission" date="2019-10" db="EMBL/GenBank/DDBJ databases">
        <authorList>
            <person name="Karimi E."/>
        </authorList>
    </citation>
    <scope>NUCLEOTIDE SEQUENCE [LARGE SCALE GENOMIC DNA]</scope>
    <source>
        <strain evidence="3">Pantoea sp. 111</strain>
    </source>
</reference>
<dbReference type="AlphaFoldDB" id="A0AAX3J9Z8"/>
<accession>A0AAX3J9Z8</accession>
<protein>
    <submittedName>
        <fullName evidence="3">Modulator of gene expression, with H-NS (Modular protein)</fullName>
    </submittedName>
</protein>
<dbReference type="Gene3D" id="1.20.1280.40">
    <property type="entry name" value="HHA"/>
    <property type="match status" value="1"/>
</dbReference>
<name>A0AAX3J9Z8_9GAMM</name>
<dbReference type="EMBL" id="CABWMH010000034">
    <property type="protein sequence ID" value="VXC35169.1"/>
    <property type="molecule type" value="Genomic_DNA"/>
</dbReference>
<evidence type="ECO:0000313" key="4">
    <source>
        <dbReference type="Proteomes" id="UP000433737"/>
    </source>
</evidence>
<dbReference type="NCBIfam" id="NF008191">
    <property type="entry name" value="PRK10945.1"/>
    <property type="match status" value="1"/>
</dbReference>
<dbReference type="InterPro" id="IPR007985">
    <property type="entry name" value="Hemolysn_expr_modulating_HHA"/>
</dbReference>
<feature type="compositionally biased region" description="Polar residues" evidence="2">
    <location>
        <begin position="1"/>
        <end position="11"/>
    </location>
</feature>
<organism evidence="3 4">
    <name type="scientific">Pantoea brenneri</name>
    <dbReference type="NCBI Taxonomy" id="472694"/>
    <lineage>
        <taxon>Bacteria</taxon>
        <taxon>Pseudomonadati</taxon>
        <taxon>Pseudomonadota</taxon>
        <taxon>Gammaproteobacteria</taxon>
        <taxon>Enterobacterales</taxon>
        <taxon>Erwiniaceae</taxon>
        <taxon>Pantoea</taxon>
    </lineage>
</organism>
<gene>
    <name evidence="3" type="ORF">PANT111_40011</name>
</gene>
<evidence type="ECO:0000256" key="2">
    <source>
        <dbReference type="SAM" id="MobiDB-lite"/>
    </source>
</evidence>
<evidence type="ECO:0000256" key="1">
    <source>
        <dbReference type="ARBA" id="ARBA00010526"/>
    </source>
</evidence>
<evidence type="ECO:0000313" key="3">
    <source>
        <dbReference type="EMBL" id="VXC35169.1"/>
    </source>
</evidence>
<dbReference type="InterPro" id="IPR036666">
    <property type="entry name" value="HHA_sf"/>
</dbReference>
<feature type="region of interest" description="Disordered" evidence="2">
    <location>
        <begin position="1"/>
        <end position="21"/>
    </location>
</feature>